<dbReference type="AlphaFoldDB" id="A0AAE1HRE2"/>
<dbReference type="PANTHER" id="PTHR10773">
    <property type="entry name" value="DNA-DIRECTED RNA POLYMERASES I, II, AND III SUBUNIT RPABC2"/>
    <property type="match status" value="1"/>
</dbReference>
<keyword evidence="2" id="KW-0687">Ribonucleoprotein</keyword>
<dbReference type="Pfam" id="PF25273">
    <property type="entry name" value="DUF7869"/>
    <property type="match status" value="1"/>
</dbReference>
<reference evidence="2" key="2">
    <citation type="journal article" date="2023" name="BMC Genomics">
        <title>Pest status, molecular evolution, and epigenetic factors derived from the genome assembly of Frankliniella fusca, a thysanopteran phytovirus vector.</title>
        <authorList>
            <person name="Catto M.A."/>
            <person name="Labadie P.E."/>
            <person name="Jacobson A.L."/>
            <person name="Kennedy G.G."/>
            <person name="Srinivasan R."/>
            <person name="Hunt B.G."/>
        </authorList>
    </citation>
    <scope>NUCLEOTIDE SEQUENCE</scope>
    <source>
        <strain evidence="2">PL_HMW_Pooled</strain>
    </source>
</reference>
<reference evidence="2" key="1">
    <citation type="submission" date="2021-07" db="EMBL/GenBank/DDBJ databases">
        <authorList>
            <person name="Catto M.A."/>
            <person name="Jacobson A."/>
            <person name="Kennedy G."/>
            <person name="Labadie P."/>
            <person name="Hunt B.G."/>
            <person name="Srinivasan R."/>
        </authorList>
    </citation>
    <scope>NUCLEOTIDE SEQUENCE</scope>
    <source>
        <strain evidence="2">PL_HMW_Pooled</strain>
        <tissue evidence="2">Head</tissue>
    </source>
</reference>
<dbReference type="Proteomes" id="UP001219518">
    <property type="component" value="Unassembled WGS sequence"/>
</dbReference>
<sequence>MVNKFNEENSKDGIKVTYSSYRRIFKTVGLKFKSPATDTCGKCDEFQSKIKFAKSDDEKASLSREHELHLRKAQAGYDLKNKFKKISREEKTVKCLIFDLEQVLPTPNVSCGKAYYWRQLSTYNLTVVDASTKITYNYMWHEGEAARGASEIASCLFNHIMDEISDEVTHLYLFSDCCSGQNRNSIIAAMFLTLLETHSSLKTINHIFLLPGHTRMECDSRYSRIEAKKEKSGLISVPSEWYALVRSVSDTYKVIEMKDKFIRFRSFLEKDGPLIMRYKLEDGTKMYWSEMHWFQYQASLRGKVQVKSSFAEDSAMSTLNMIRGTGKNRQLPANWFSGLRPEAPGHPISQAKMNDLLSLLPYVDETYHDFYKSLKVDGQIDEDCDPDLPSDNDEFYL</sequence>
<accession>A0AAE1HRE2</accession>
<evidence type="ECO:0000313" key="3">
    <source>
        <dbReference type="Proteomes" id="UP001219518"/>
    </source>
</evidence>
<protein>
    <submittedName>
        <fullName evidence="2">50S ribosomal protein L25</fullName>
    </submittedName>
</protein>
<evidence type="ECO:0000259" key="1">
    <source>
        <dbReference type="Pfam" id="PF25273"/>
    </source>
</evidence>
<evidence type="ECO:0000313" key="2">
    <source>
        <dbReference type="EMBL" id="KAK3926037.1"/>
    </source>
</evidence>
<proteinExistence type="predicted"/>
<name>A0AAE1HRE2_9NEOP</name>
<dbReference type="PANTHER" id="PTHR10773:SF19">
    <property type="match status" value="1"/>
</dbReference>
<comment type="caution">
    <text evidence="2">The sequence shown here is derived from an EMBL/GenBank/DDBJ whole genome shotgun (WGS) entry which is preliminary data.</text>
</comment>
<keyword evidence="3" id="KW-1185">Reference proteome</keyword>
<dbReference type="EMBL" id="JAHWGI010001242">
    <property type="protein sequence ID" value="KAK3926037.1"/>
    <property type="molecule type" value="Genomic_DNA"/>
</dbReference>
<feature type="domain" description="DUF7869" evidence="1">
    <location>
        <begin position="134"/>
        <end position="271"/>
    </location>
</feature>
<dbReference type="InterPro" id="IPR057191">
    <property type="entry name" value="DUF7869"/>
</dbReference>
<gene>
    <name evidence="2" type="ORF">KUF71_014286</name>
</gene>
<organism evidence="2 3">
    <name type="scientific">Frankliniella fusca</name>
    <dbReference type="NCBI Taxonomy" id="407009"/>
    <lineage>
        <taxon>Eukaryota</taxon>
        <taxon>Metazoa</taxon>
        <taxon>Ecdysozoa</taxon>
        <taxon>Arthropoda</taxon>
        <taxon>Hexapoda</taxon>
        <taxon>Insecta</taxon>
        <taxon>Pterygota</taxon>
        <taxon>Neoptera</taxon>
        <taxon>Paraneoptera</taxon>
        <taxon>Thysanoptera</taxon>
        <taxon>Terebrantia</taxon>
        <taxon>Thripoidea</taxon>
        <taxon>Thripidae</taxon>
        <taxon>Frankliniella</taxon>
    </lineage>
</organism>
<keyword evidence="2" id="KW-0689">Ribosomal protein</keyword>
<dbReference type="GO" id="GO:0005840">
    <property type="term" value="C:ribosome"/>
    <property type="evidence" value="ECO:0007669"/>
    <property type="project" value="UniProtKB-KW"/>
</dbReference>